<dbReference type="AlphaFoldDB" id="T0KPN6"/>
<organism evidence="2 3">
    <name type="scientific">Colletotrichum gloeosporioides (strain Cg-14)</name>
    <name type="common">Anthracnose fungus</name>
    <name type="synonym">Glomerella cingulata</name>
    <dbReference type="NCBI Taxonomy" id="1237896"/>
    <lineage>
        <taxon>Eukaryota</taxon>
        <taxon>Fungi</taxon>
        <taxon>Dikarya</taxon>
        <taxon>Ascomycota</taxon>
        <taxon>Pezizomycotina</taxon>
        <taxon>Sordariomycetes</taxon>
        <taxon>Hypocreomycetidae</taxon>
        <taxon>Glomerellales</taxon>
        <taxon>Glomerellaceae</taxon>
        <taxon>Colletotrichum</taxon>
        <taxon>Colletotrichum gloeosporioides species complex</taxon>
    </lineage>
</organism>
<dbReference type="OrthoDB" id="3555317at2759"/>
<gene>
    <name evidence="2" type="ORF">CGLO_02024</name>
</gene>
<evidence type="ECO:0000313" key="3">
    <source>
        <dbReference type="Proteomes" id="UP000015530"/>
    </source>
</evidence>
<reference evidence="3" key="1">
    <citation type="journal article" date="2013" name="Mol. Plant Microbe Interact.">
        <title>Global aspects of pacC regulation of pathogenicity genes in Colletotrichum gloeosporioides as revealed by transcriptome analysis.</title>
        <authorList>
            <person name="Alkan N."/>
            <person name="Meng X."/>
            <person name="Friedlander G."/>
            <person name="Reuveni E."/>
            <person name="Sukno S."/>
            <person name="Sherman A."/>
            <person name="Thon M."/>
            <person name="Fluhr R."/>
            <person name="Prusky D."/>
        </authorList>
    </citation>
    <scope>NUCLEOTIDE SEQUENCE [LARGE SCALE GENOMIC DNA]</scope>
    <source>
        <strain evidence="3">Cg-14</strain>
    </source>
</reference>
<feature type="compositionally biased region" description="Polar residues" evidence="1">
    <location>
        <begin position="64"/>
        <end position="73"/>
    </location>
</feature>
<dbReference type="HOGENOM" id="CLU_2096700_0_0_1"/>
<evidence type="ECO:0000256" key="1">
    <source>
        <dbReference type="SAM" id="MobiDB-lite"/>
    </source>
</evidence>
<dbReference type="eggNOG" id="ENOG502S6P7">
    <property type="taxonomic scope" value="Eukaryota"/>
</dbReference>
<accession>T0KPN6</accession>
<comment type="caution">
    <text evidence="2">The sequence shown here is derived from an EMBL/GenBank/DDBJ whole genome shotgun (WGS) entry which is preliminary data.</text>
</comment>
<name>T0KPN6_COLGC</name>
<sequence>MAAPFGHNTQSQPTGQPVNLEATGTPTLDFMGTTAQGVPSTMSMENPMSLDPTLGGDLFGLGASTPSQTPASTRRTVTINVGMLVHELGSRSVCLGRSPGIRPKDVNAAFWSSLAA</sequence>
<proteinExistence type="predicted"/>
<dbReference type="Proteomes" id="UP000015530">
    <property type="component" value="Unassembled WGS sequence"/>
</dbReference>
<protein>
    <submittedName>
        <fullName evidence="2">Uncharacterized protein</fullName>
    </submittedName>
</protein>
<feature type="region of interest" description="Disordered" evidence="1">
    <location>
        <begin position="1"/>
        <end position="73"/>
    </location>
</feature>
<feature type="compositionally biased region" description="Polar residues" evidence="1">
    <location>
        <begin position="7"/>
        <end position="26"/>
    </location>
</feature>
<feature type="compositionally biased region" description="Polar residues" evidence="1">
    <location>
        <begin position="33"/>
        <end position="46"/>
    </location>
</feature>
<dbReference type="EMBL" id="AMYD01000419">
    <property type="protein sequence ID" value="EQB57802.1"/>
    <property type="molecule type" value="Genomic_DNA"/>
</dbReference>
<evidence type="ECO:0000313" key="2">
    <source>
        <dbReference type="EMBL" id="EQB57802.1"/>
    </source>
</evidence>